<dbReference type="Proteomes" id="UP001499863">
    <property type="component" value="Unassembled WGS sequence"/>
</dbReference>
<organism evidence="2 3">
    <name type="scientific">Kitasatospora putterlickiae</name>
    <dbReference type="NCBI Taxonomy" id="221725"/>
    <lineage>
        <taxon>Bacteria</taxon>
        <taxon>Bacillati</taxon>
        <taxon>Actinomycetota</taxon>
        <taxon>Actinomycetes</taxon>
        <taxon>Kitasatosporales</taxon>
        <taxon>Streptomycetaceae</taxon>
        <taxon>Kitasatospora</taxon>
    </lineage>
</organism>
<dbReference type="EMBL" id="BAAAKJ010000186">
    <property type="protein sequence ID" value="GAA1397078.1"/>
    <property type="molecule type" value="Genomic_DNA"/>
</dbReference>
<evidence type="ECO:0000313" key="2">
    <source>
        <dbReference type="EMBL" id="GAA1397078.1"/>
    </source>
</evidence>
<name>A0ABN1Y5R6_9ACTN</name>
<sequence>MFSRAPKPPQSRQQRRAKAVREADRAGKRQIDSHRTSRSTTAWHRAESPRAWWRPS</sequence>
<comment type="caution">
    <text evidence="2">The sequence shown here is derived from an EMBL/GenBank/DDBJ whole genome shotgun (WGS) entry which is preliminary data.</text>
</comment>
<evidence type="ECO:0000256" key="1">
    <source>
        <dbReference type="SAM" id="MobiDB-lite"/>
    </source>
</evidence>
<proteinExistence type="predicted"/>
<feature type="region of interest" description="Disordered" evidence="1">
    <location>
        <begin position="1"/>
        <end position="56"/>
    </location>
</feature>
<accession>A0ABN1Y5R6</accession>
<keyword evidence="3" id="KW-1185">Reference proteome</keyword>
<reference evidence="2 3" key="1">
    <citation type="journal article" date="2019" name="Int. J. Syst. Evol. Microbiol.">
        <title>The Global Catalogue of Microorganisms (GCM) 10K type strain sequencing project: providing services to taxonomists for standard genome sequencing and annotation.</title>
        <authorList>
            <consortium name="The Broad Institute Genomics Platform"/>
            <consortium name="The Broad Institute Genome Sequencing Center for Infectious Disease"/>
            <person name="Wu L."/>
            <person name="Ma J."/>
        </authorList>
    </citation>
    <scope>NUCLEOTIDE SEQUENCE [LARGE SCALE GENOMIC DNA]</scope>
    <source>
        <strain evidence="2 3">JCM 12393</strain>
    </source>
</reference>
<protein>
    <submittedName>
        <fullName evidence="2">Uncharacterized protein</fullName>
    </submittedName>
</protein>
<gene>
    <name evidence="2" type="ORF">GCM10009639_33980</name>
</gene>
<dbReference type="RefSeq" id="WP_344335879.1">
    <property type="nucleotide sequence ID" value="NZ_BAAAKJ010000186.1"/>
</dbReference>
<feature type="compositionally biased region" description="Basic and acidic residues" evidence="1">
    <location>
        <begin position="19"/>
        <end position="35"/>
    </location>
</feature>
<evidence type="ECO:0000313" key="3">
    <source>
        <dbReference type="Proteomes" id="UP001499863"/>
    </source>
</evidence>